<dbReference type="AlphaFoldDB" id="A0A0B0PZX8"/>
<name>A0A0B0PZX8_GOSAR</name>
<keyword evidence="2" id="KW-1185">Reference proteome</keyword>
<dbReference type="EMBL" id="KN458796">
    <property type="protein sequence ID" value="KHG30635.1"/>
    <property type="molecule type" value="Genomic_DNA"/>
</dbReference>
<protein>
    <submittedName>
        <fullName evidence="1">Uncharacterized protein</fullName>
    </submittedName>
</protein>
<reference evidence="2" key="1">
    <citation type="submission" date="2014-09" db="EMBL/GenBank/DDBJ databases">
        <authorList>
            <person name="Mudge J."/>
            <person name="Ramaraj T."/>
            <person name="Lindquist I.E."/>
            <person name="Bharti A.K."/>
            <person name="Sundararajan A."/>
            <person name="Cameron C.T."/>
            <person name="Woodward J.E."/>
            <person name="May G.D."/>
            <person name="Brubaker C."/>
            <person name="Broadhvest J."/>
            <person name="Wilkins T.A."/>
        </authorList>
    </citation>
    <scope>NUCLEOTIDE SEQUENCE</scope>
    <source>
        <strain evidence="2">cv. AKA8401</strain>
    </source>
</reference>
<sequence length="19" mass="2054">MGINIYDNEIGTKCASLIV</sequence>
<evidence type="ECO:0000313" key="1">
    <source>
        <dbReference type="EMBL" id="KHG30635.1"/>
    </source>
</evidence>
<accession>A0A0B0PZX8</accession>
<organism evidence="1 2">
    <name type="scientific">Gossypium arboreum</name>
    <name type="common">Tree cotton</name>
    <name type="synonym">Gossypium nanking</name>
    <dbReference type="NCBI Taxonomy" id="29729"/>
    <lineage>
        <taxon>Eukaryota</taxon>
        <taxon>Viridiplantae</taxon>
        <taxon>Streptophyta</taxon>
        <taxon>Embryophyta</taxon>
        <taxon>Tracheophyta</taxon>
        <taxon>Spermatophyta</taxon>
        <taxon>Magnoliopsida</taxon>
        <taxon>eudicotyledons</taxon>
        <taxon>Gunneridae</taxon>
        <taxon>Pentapetalae</taxon>
        <taxon>rosids</taxon>
        <taxon>malvids</taxon>
        <taxon>Malvales</taxon>
        <taxon>Malvaceae</taxon>
        <taxon>Malvoideae</taxon>
        <taxon>Gossypium</taxon>
    </lineage>
</organism>
<gene>
    <name evidence="1" type="ORF">F383_36488</name>
</gene>
<evidence type="ECO:0000313" key="2">
    <source>
        <dbReference type="Proteomes" id="UP000032142"/>
    </source>
</evidence>
<dbReference type="Proteomes" id="UP000032142">
    <property type="component" value="Unassembled WGS sequence"/>
</dbReference>
<proteinExistence type="predicted"/>